<dbReference type="WBParaSite" id="MCU_007249-RA">
    <property type="protein sequence ID" value="MCU_007249-RA"/>
    <property type="gene ID" value="MCU_007249"/>
</dbReference>
<proteinExistence type="predicted"/>
<evidence type="ECO:0000313" key="2">
    <source>
        <dbReference type="WBParaSite" id="MCU_007249-RA"/>
    </source>
</evidence>
<feature type="transmembrane region" description="Helical" evidence="1">
    <location>
        <begin position="181"/>
        <end position="202"/>
    </location>
</feature>
<keyword evidence="1" id="KW-0812">Transmembrane</keyword>
<evidence type="ECO:0000256" key="1">
    <source>
        <dbReference type="SAM" id="Phobius"/>
    </source>
</evidence>
<dbReference type="InterPro" id="IPR035940">
    <property type="entry name" value="CAP_sf"/>
</dbReference>
<dbReference type="Gene3D" id="3.40.33.10">
    <property type="entry name" value="CAP"/>
    <property type="match status" value="1"/>
</dbReference>
<organism evidence="2">
    <name type="scientific">Mesocestoides corti</name>
    <name type="common">Flatworm</name>
    <dbReference type="NCBI Taxonomy" id="53468"/>
    <lineage>
        <taxon>Eukaryota</taxon>
        <taxon>Metazoa</taxon>
        <taxon>Spiralia</taxon>
        <taxon>Lophotrochozoa</taxon>
        <taxon>Platyhelminthes</taxon>
        <taxon>Cestoda</taxon>
        <taxon>Eucestoda</taxon>
        <taxon>Cyclophyllidea</taxon>
        <taxon>Mesocestoididae</taxon>
        <taxon>Mesocestoides</taxon>
    </lineage>
</organism>
<sequence>VFDFSTYSYQKDSAFLDALTYYGPTRRYYNYDQNKCLVPCHNYKTMVLATLNAIGCYRKICFRKRDSSQAYLTMCLLLKNGGNPDGRPYKRGDSCSECPDGFVCRRKQCFDNSSPVTLSPTPTTSIFTMLSPATHSLSPSTSISPKLSQTTNPHLPIPDYSAKLSSAAAVRTTKSPAPCTLITTEVFPVMIMNMLVFFLCLIG</sequence>
<name>A0A5K3FES2_MESCO</name>
<protein>
    <submittedName>
        <fullName evidence="2">SCP domain-containing protein</fullName>
    </submittedName>
</protein>
<dbReference type="SUPFAM" id="SSF55797">
    <property type="entry name" value="PR-1-like"/>
    <property type="match status" value="1"/>
</dbReference>
<dbReference type="AlphaFoldDB" id="A0A5K3FES2"/>
<keyword evidence="1" id="KW-0472">Membrane</keyword>
<accession>A0A5K3FES2</accession>
<reference evidence="2" key="1">
    <citation type="submission" date="2019-11" db="UniProtKB">
        <authorList>
            <consortium name="WormBaseParasite"/>
        </authorList>
    </citation>
    <scope>IDENTIFICATION</scope>
</reference>
<keyword evidence="1" id="KW-1133">Transmembrane helix</keyword>